<evidence type="ECO:0000256" key="7">
    <source>
        <dbReference type="ARBA" id="ARBA00022525"/>
    </source>
</evidence>
<dbReference type="InterPro" id="IPR001117">
    <property type="entry name" value="Cu-oxidase_2nd"/>
</dbReference>
<dbReference type="SUPFAM" id="SSF49503">
    <property type="entry name" value="Cupredoxins"/>
    <property type="match status" value="3"/>
</dbReference>
<evidence type="ECO:0000256" key="10">
    <source>
        <dbReference type="ARBA" id="ARBA00023002"/>
    </source>
</evidence>
<evidence type="ECO:0000256" key="5">
    <source>
        <dbReference type="ARBA" id="ARBA00012301"/>
    </source>
</evidence>
<gene>
    <name evidence="17" type="ORF">GQ55_5G530800</name>
</gene>
<evidence type="ECO:0000256" key="1">
    <source>
        <dbReference type="ARBA" id="ARBA00001935"/>
    </source>
</evidence>
<reference evidence="17 18" key="1">
    <citation type="submission" date="2018-04" db="EMBL/GenBank/DDBJ databases">
        <title>WGS assembly of Panicum hallii var. hallii HAL2.</title>
        <authorList>
            <person name="Lovell J."/>
            <person name="Jenkins J."/>
            <person name="Lowry D."/>
            <person name="Mamidi S."/>
            <person name="Sreedasyam A."/>
            <person name="Weng X."/>
            <person name="Barry K."/>
            <person name="Bonette J."/>
            <person name="Campitelli B."/>
            <person name="Daum C."/>
            <person name="Gordon S."/>
            <person name="Gould B."/>
            <person name="Lipzen A."/>
            <person name="MacQueen A."/>
            <person name="Palacio-Mejia J."/>
            <person name="Plott C."/>
            <person name="Shakirov E."/>
            <person name="Shu S."/>
            <person name="Yoshinaga Y."/>
            <person name="Zane M."/>
            <person name="Rokhsar D."/>
            <person name="Grimwood J."/>
            <person name="Schmutz J."/>
            <person name="Juenger T."/>
        </authorList>
    </citation>
    <scope>NUCLEOTIDE SEQUENCE [LARGE SCALE GENOMIC DNA]</scope>
    <source>
        <strain evidence="18">cv. HAL2</strain>
    </source>
</reference>
<evidence type="ECO:0000256" key="8">
    <source>
        <dbReference type="ARBA" id="ARBA00022723"/>
    </source>
</evidence>
<feature type="domain" description="Plastocyanin-like" evidence="15">
    <location>
        <begin position="501"/>
        <end position="574"/>
    </location>
</feature>
<evidence type="ECO:0000256" key="2">
    <source>
        <dbReference type="ARBA" id="ARBA00004613"/>
    </source>
</evidence>
<dbReference type="STRING" id="1504633.A0A2T7DT12"/>
<comment type="subunit">
    <text evidence="4">Dimer.</text>
</comment>
<keyword evidence="11" id="KW-0186">Copper</keyword>
<feature type="region of interest" description="Disordered" evidence="13">
    <location>
        <begin position="65"/>
        <end position="85"/>
    </location>
</feature>
<feature type="domain" description="Plastocyanin-like" evidence="14">
    <location>
        <begin position="187"/>
        <end position="348"/>
    </location>
</feature>
<comment type="subcellular location">
    <subcellularLocation>
        <location evidence="2">Secreted</location>
    </subcellularLocation>
</comment>
<name>A0A2T7DT12_9POAL</name>
<dbReference type="InterPro" id="IPR045087">
    <property type="entry name" value="Cu-oxidase_fam"/>
</dbReference>
<dbReference type="PROSITE" id="PS00079">
    <property type="entry name" value="MULTICOPPER_OXIDASE1"/>
    <property type="match status" value="1"/>
</dbReference>
<comment type="catalytic activity">
    <reaction evidence="12">
        <text>4 L-ascorbate + O2 = 4 monodehydro-L-ascorbate radical + 2 H2O</text>
        <dbReference type="Rhea" id="RHEA:30243"/>
        <dbReference type="ChEBI" id="CHEBI:15377"/>
        <dbReference type="ChEBI" id="CHEBI:15379"/>
        <dbReference type="ChEBI" id="CHEBI:38290"/>
        <dbReference type="ChEBI" id="CHEBI:59513"/>
        <dbReference type="EC" id="1.10.3.3"/>
    </reaction>
</comment>
<evidence type="ECO:0000313" key="18">
    <source>
        <dbReference type="Proteomes" id="UP000244336"/>
    </source>
</evidence>
<comment type="similarity">
    <text evidence="3">Belongs to the multicopper oxidase family.</text>
</comment>
<comment type="cofactor">
    <cofactor evidence="1">
        <name>Cu cation</name>
        <dbReference type="ChEBI" id="CHEBI:23378"/>
    </cofactor>
</comment>
<keyword evidence="7" id="KW-0964">Secreted</keyword>
<feature type="region of interest" description="Disordered" evidence="13">
    <location>
        <begin position="1"/>
        <end position="21"/>
    </location>
</feature>
<dbReference type="GO" id="GO:0005507">
    <property type="term" value="F:copper ion binding"/>
    <property type="evidence" value="ECO:0007669"/>
    <property type="project" value="InterPro"/>
</dbReference>
<dbReference type="InterPro" id="IPR033138">
    <property type="entry name" value="Cu_oxidase_CS"/>
</dbReference>
<dbReference type="PROSITE" id="PS00080">
    <property type="entry name" value="MULTICOPPER_OXIDASE2"/>
    <property type="match status" value="1"/>
</dbReference>
<evidence type="ECO:0000256" key="13">
    <source>
        <dbReference type="SAM" id="MobiDB-lite"/>
    </source>
</evidence>
<evidence type="ECO:0000313" key="17">
    <source>
        <dbReference type="EMBL" id="PUZ58724.1"/>
    </source>
</evidence>
<evidence type="ECO:0000259" key="14">
    <source>
        <dbReference type="Pfam" id="PF00394"/>
    </source>
</evidence>
<evidence type="ECO:0000256" key="12">
    <source>
        <dbReference type="ARBA" id="ARBA00048908"/>
    </source>
</evidence>
<protein>
    <recommendedName>
        <fullName evidence="6">L-ascorbate oxidase</fullName>
        <ecNumber evidence="5">1.10.3.3</ecNumber>
    </recommendedName>
</protein>
<dbReference type="PANTHER" id="PTHR11709">
    <property type="entry name" value="MULTI-COPPER OXIDASE"/>
    <property type="match status" value="1"/>
</dbReference>
<evidence type="ECO:0000256" key="4">
    <source>
        <dbReference type="ARBA" id="ARBA00011473"/>
    </source>
</evidence>
<accession>A0A2T7DT12</accession>
<proteinExistence type="inferred from homology"/>
<dbReference type="GO" id="GO:0005576">
    <property type="term" value="C:extracellular region"/>
    <property type="evidence" value="ECO:0007669"/>
    <property type="project" value="UniProtKB-SubCell"/>
</dbReference>
<feature type="domain" description="Plastocyanin-like" evidence="16">
    <location>
        <begin position="107"/>
        <end position="175"/>
    </location>
</feature>
<dbReference type="Pfam" id="PF07732">
    <property type="entry name" value="Cu-oxidase_3"/>
    <property type="match status" value="1"/>
</dbReference>
<dbReference type="FunFam" id="2.60.40.420:FF:000045">
    <property type="entry name" value="Laccase 2"/>
    <property type="match status" value="1"/>
</dbReference>
<dbReference type="InterPro" id="IPR008972">
    <property type="entry name" value="Cupredoxin"/>
</dbReference>
<organism evidence="17 18">
    <name type="scientific">Panicum hallii var. hallii</name>
    <dbReference type="NCBI Taxonomy" id="1504633"/>
    <lineage>
        <taxon>Eukaryota</taxon>
        <taxon>Viridiplantae</taxon>
        <taxon>Streptophyta</taxon>
        <taxon>Embryophyta</taxon>
        <taxon>Tracheophyta</taxon>
        <taxon>Spermatophyta</taxon>
        <taxon>Magnoliopsida</taxon>
        <taxon>Liliopsida</taxon>
        <taxon>Poales</taxon>
        <taxon>Poaceae</taxon>
        <taxon>PACMAD clade</taxon>
        <taxon>Panicoideae</taxon>
        <taxon>Panicodae</taxon>
        <taxon>Paniceae</taxon>
        <taxon>Panicinae</taxon>
        <taxon>Panicum</taxon>
        <taxon>Panicum sect. Panicum</taxon>
    </lineage>
</organism>
<dbReference type="OrthoDB" id="2121828at2759"/>
<keyword evidence="9" id="KW-0677">Repeat</keyword>
<dbReference type="InterPro" id="IPR002355">
    <property type="entry name" value="Cu_oxidase_Cu_BS"/>
</dbReference>
<sequence length="595" mass="64681">MGIRELAGDEEGKSRPCNGLLKRGGSGDWASAGSACDHAGMMLRQQSATPGDGAYAEALRTWPHGSDSEAMRRTRSNVAPPARHGASWHCGASCTSRTWTRGARGDEEISFELVRIRQQGSPRADCTVGVTQCPILPGETFTCRFVVDRPGTYLYHAHYGMQRVAGLDGMLVVSVPDGVVEPFAYDEEHTVLLMDWWHKNVYEQAVGLASEPLEFVGEPKSLLINGRGMFNCSSLATPACNASRPDCALPALFTAVPGRTYRLRVGSLTSLSSLNFEIEGHSMTVVEADGHYVRPVVVRSLFVYSSETYSVMVTADQDPSRNYWAASHVVGRKRKTPSAMAVLSYAGNDPRAPPPTPRPAGPAWDDAVPRVEQSRSVAVAHPDHALPVPPRPDRTFLLLNANTRINGHVRWVINGVSLRFPATPYLVSMKRGLRNAYDQRPPADAYDHRSYDIGSAAAAGGTVASAAYRVPPGSVADVVLQNTVALNNRSERDAPVAPPRARLWVLGYGEGRFEPGRDEAGLNLRDPVTRNTVALQLMGWTTVRFVADNPGVWLFHCHIEAHVYMGMGVVFEEGVDKVGRLPSSIMGCGRSRSLK</sequence>
<dbReference type="Gene3D" id="2.60.40.420">
    <property type="entry name" value="Cupredoxins - blue copper proteins"/>
    <property type="match status" value="3"/>
</dbReference>
<keyword evidence="18" id="KW-1185">Reference proteome</keyword>
<dbReference type="InterPro" id="IPR017760">
    <property type="entry name" value="L-ascorbate_oxidase_pln"/>
</dbReference>
<dbReference type="Proteomes" id="UP000244336">
    <property type="component" value="Chromosome 5"/>
</dbReference>
<dbReference type="InterPro" id="IPR011707">
    <property type="entry name" value="Cu-oxidase-like_N"/>
</dbReference>
<evidence type="ECO:0000256" key="9">
    <source>
        <dbReference type="ARBA" id="ARBA00022737"/>
    </source>
</evidence>
<dbReference type="PANTHER" id="PTHR11709:SF91">
    <property type="entry name" value="L-ASCORBATE OXIDASE"/>
    <property type="match status" value="1"/>
</dbReference>
<dbReference type="InterPro" id="IPR011706">
    <property type="entry name" value="Cu-oxidase_C"/>
</dbReference>
<dbReference type="AlphaFoldDB" id="A0A2T7DT12"/>
<dbReference type="Gramene" id="PUZ58724">
    <property type="protein sequence ID" value="PUZ58724"/>
    <property type="gene ID" value="GQ55_5G530800"/>
</dbReference>
<dbReference type="Pfam" id="PF00394">
    <property type="entry name" value="Cu-oxidase"/>
    <property type="match status" value="1"/>
</dbReference>
<evidence type="ECO:0000259" key="16">
    <source>
        <dbReference type="Pfam" id="PF07732"/>
    </source>
</evidence>
<keyword evidence="10" id="KW-0560">Oxidoreductase</keyword>
<evidence type="ECO:0000259" key="15">
    <source>
        <dbReference type="Pfam" id="PF07731"/>
    </source>
</evidence>
<dbReference type="NCBIfam" id="TIGR03388">
    <property type="entry name" value="ascorbase"/>
    <property type="match status" value="1"/>
</dbReference>
<evidence type="ECO:0000256" key="6">
    <source>
        <dbReference type="ARBA" id="ARBA00022095"/>
    </source>
</evidence>
<evidence type="ECO:0000256" key="11">
    <source>
        <dbReference type="ARBA" id="ARBA00023008"/>
    </source>
</evidence>
<dbReference type="GO" id="GO:0008447">
    <property type="term" value="F:L-ascorbate oxidase activity"/>
    <property type="evidence" value="ECO:0007669"/>
    <property type="project" value="UniProtKB-EC"/>
</dbReference>
<keyword evidence="8" id="KW-0479">Metal-binding</keyword>
<feature type="compositionally biased region" description="Basic and acidic residues" evidence="13">
    <location>
        <begin position="1"/>
        <end position="14"/>
    </location>
</feature>
<dbReference type="Pfam" id="PF07731">
    <property type="entry name" value="Cu-oxidase_2"/>
    <property type="match status" value="1"/>
</dbReference>
<evidence type="ECO:0000256" key="3">
    <source>
        <dbReference type="ARBA" id="ARBA00010609"/>
    </source>
</evidence>
<dbReference type="EC" id="1.10.3.3" evidence="5"/>
<dbReference type="EMBL" id="CM009753">
    <property type="protein sequence ID" value="PUZ58724.1"/>
    <property type="molecule type" value="Genomic_DNA"/>
</dbReference>